<evidence type="ECO:0000313" key="5">
    <source>
        <dbReference type="EMBL" id="RXR21831.1"/>
    </source>
</evidence>
<dbReference type="SUPFAM" id="SSF48726">
    <property type="entry name" value="Immunoglobulin"/>
    <property type="match status" value="1"/>
</dbReference>
<feature type="chain" id="PRO_5020616937" evidence="2">
    <location>
        <begin position="19"/>
        <end position="683"/>
    </location>
</feature>
<accession>A0A4Q1K838</accession>
<dbReference type="EMBL" id="SBKN01000006">
    <property type="protein sequence ID" value="RXR21831.1"/>
    <property type="molecule type" value="Genomic_DNA"/>
</dbReference>
<protein>
    <submittedName>
        <fullName evidence="5">T9SS type A sorting domain-containing protein</fullName>
    </submittedName>
</protein>
<dbReference type="Pfam" id="PF23759">
    <property type="entry name" value="GBD_T9SS_assoc"/>
    <property type="match status" value="1"/>
</dbReference>
<evidence type="ECO:0000259" key="4">
    <source>
        <dbReference type="Pfam" id="PF23759"/>
    </source>
</evidence>
<feature type="domain" description="T9SS-like galactose binding" evidence="4">
    <location>
        <begin position="459"/>
        <end position="564"/>
    </location>
</feature>
<feature type="domain" description="Secretion system C-terminal sorting" evidence="3">
    <location>
        <begin position="614"/>
        <end position="681"/>
    </location>
</feature>
<dbReference type="Proteomes" id="UP000289857">
    <property type="component" value="Unassembled WGS sequence"/>
</dbReference>
<proteinExistence type="predicted"/>
<dbReference type="InterPro" id="IPR049804">
    <property type="entry name" value="Choice_anch_L"/>
</dbReference>
<dbReference type="RefSeq" id="WP_129461805.1">
    <property type="nucleotide sequence ID" value="NZ_SBKN01000006.1"/>
</dbReference>
<keyword evidence="1 2" id="KW-0732">Signal</keyword>
<dbReference type="OrthoDB" id="9765926at2"/>
<reference evidence="6" key="1">
    <citation type="submission" date="2019-01" db="EMBL/GenBank/DDBJ databases">
        <title>Cytophagaceae bacterium strain CAR-16.</title>
        <authorList>
            <person name="Chen W.-M."/>
        </authorList>
    </citation>
    <scope>NUCLEOTIDE SEQUENCE [LARGE SCALE GENOMIC DNA]</scope>
    <source>
        <strain evidence="6">WWJ-16</strain>
    </source>
</reference>
<dbReference type="AlphaFoldDB" id="A0A4Q1K838"/>
<name>A0A4Q1K838_9FLAO</name>
<evidence type="ECO:0000259" key="3">
    <source>
        <dbReference type="Pfam" id="PF18962"/>
    </source>
</evidence>
<sequence>MKKIITIAYLFTCLFATSQSITVSTNQYTVPQLVNNVLFGNSTTNCANGNITNVSWRTGSNYNDVNGIGYFTNTNPNFPFSSGVILSTGNAVFAAGPNNSTLSNGSSLWTGDSDLYNYINGLGIDPGLLNFNNASVIEFDFQPYSSQFAFDFLFVSEEYGTFQCTFSDAFAFFLKDITAGTPPVNLALVPNTSTPISVVTVRDSQYNSSCNSVNPQYFANYYSQTFQSTSPINFNGQTTALTAASSVDPTHTYHIKLVIADRNDNSYDSAVFLKAGSFSSGIGNLIVNNQNSISTYQRCPNEVVTLQTGTVTIPNVTYTWYQNGAALPAITSTTLAATEAGIYSLVLSGANGCTISSNTLTITDTPFGPISEPLNLTSVTGIFDLTSNIPELLNLVSNPNDYNVTFYEGGSNGINYNGLINNPTQYAGVNNQLIYALIDNTNCNQIKSFILNPTTGPSNDPCIGAINLTVGGVFNDFPVTATNSGATNEPFFPQSFCDGNFTARDVWYSLQVPNSGNVTIETQGNGGLTDTVLEAFSSCTSPVSLGCNNDNNPNTNRLTTGNLFSKLVLTDLTPGQTIFVRAFGKSESMGSFSIAAYDSSLGQQQWNSNGFQIAPNPVQDILQITNSEHIHSLQVHSLLGQKLLQINPSSNSFELDFSNFQSGIYLITLVTDSGSKTVKVIKN</sequence>
<comment type="caution">
    <text evidence="5">The sequence shown here is derived from an EMBL/GenBank/DDBJ whole genome shotgun (WGS) entry which is preliminary data.</text>
</comment>
<keyword evidence="6" id="KW-1185">Reference proteome</keyword>
<dbReference type="InterPro" id="IPR036179">
    <property type="entry name" value="Ig-like_dom_sf"/>
</dbReference>
<evidence type="ECO:0000256" key="1">
    <source>
        <dbReference type="ARBA" id="ARBA00022729"/>
    </source>
</evidence>
<evidence type="ECO:0000256" key="2">
    <source>
        <dbReference type="SAM" id="SignalP"/>
    </source>
</evidence>
<dbReference type="NCBIfam" id="NF038133">
    <property type="entry name" value="choice_anch_L"/>
    <property type="match status" value="1"/>
</dbReference>
<dbReference type="Pfam" id="PF18962">
    <property type="entry name" value="Por_Secre_tail"/>
    <property type="match status" value="1"/>
</dbReference>
<feature type="signal peptide" evidence="2">
    <location>
        <begin position="1"/>
        <end position="18"/>
    </location>
</feature>
<dbReference type="InterPro" id="IPR026444">
    <property type="entry name" value="Secre_tail"/>
</dbReference>
<gene>
    <name evidence="5" type="ORF">EQG61_10120</name>
</gene>
<evidence type="ECO:0000313" key="6">
    <source>
        <dbReference type="Proteomes" id="UP000289857"/>
    </source>
</evidence>
<dbReference type="NCBIfam" id="TIGR04183">
    <property type="entry name" value="Por_Secre_tail"/>
    <property type="match status" value="1"/>
</dbReference>
<dbReference type="InterPro" id="IPR056600">
    <property type="entry name" value="GBD_T9SS_assoc"/>
</dbReference>
<organism evidence="5 6">
    <name type="scientific">Flavobacterium stagni</name>
    <dbReference type="NCBI Taxonomy" id="2506421"/>
    <lineage>
        <taxon>Bacteria</taxon>
        <taxon>Pseudomonadati</taxon>
        <taxon>Bacteroidota</taxon>
        <taxon>Flavobacteriia</taxon>
        <taxon>Flavobacteriales</taxon>
        <taxon>Flavobacteriaceae</taxon>
        <taxon>Flavobacterium</taxon>
    </lineage>
</organism>